<evidence type="ECO:0000256" key="2">
    <source>
        <dbReference type="ARBA" id="ARBA00022722"/>
    </source>
</evidence>
<keyword evidence="2" id="KW-0540">Nuclease</keyword>
<evidence type="ECO:0000256" key="1">
    <source>
        <dbReference type="ARBA" id="ARBA00001946"/>
    </source>
</evidence>
<evidence type="ECO:0000313" key="5">
    <source>
        <dbReference type="EMBL" id="CAB4151152.1"/>
    </source>
</evidence>
<dbReference type="EMBL" id="LR796559">
    <property type="protein sequence ID" value="CAB4151152.1"/>
    <property type="molecule type" value="Genomic_DNA"/>
</dbReference>
<name>A0A6J5MXT7_9CAUD</name>
<feature type="domain" description="VRR-NUC" evidence="4">
    <location>
        <begin position="3"/>
        <end position="102"/>
    </location>
</feature>
<dbReference type="GO" id="GO:0004518">
    <property type="term" value="F:nuclease activity"/>
    <property type="evidence" value="ECO:0007669"/>
    <property type="project" value="UniProtKB-KW"/>
</dbReference>
<evidence type="ECO:0000259" key="4">
    <source>
        <dbReference type="SMART" id="SM00990"/>
    </source>
</evidence>
<dbReference type="GO" id="GO:0003676">
    <property type="term" value="F:nucleic acid binding"/>
    <property type="evidence" value="ECO:0007669"/>
    <property type="project" value="InterPro"/>
</dbReference>
<organism evidence="5">
    <name type="scientific">uncultured Caudovirales phage</name>
    <dbReference type="NCBI Taxonomy" id="2100421"/>
    <lineage>
        <taxon>Viruses</taxon>
        <taxon>Duplodnaviria</taxon>
        <taxon>Heunggongvirae</taxon>
        <taxon>Uroviricota</taxon>
        <taxon>Caudoviricetes</taxon>
        <taxon>Peduoviridae</taxon>
        <taxon>Maltschvirus</taxon>
        <taxon>Maltschvirus maltsch</taxon>
    </lineage>
</organism>
<dbReference type="Gene3D" id="3.40.1350.10">
    <property type="match status" value="1"/>
</dbReference>
<sequence length="112" mass="13084">MEKTENKIQQEMYIWFNNTYTIKGLGLFASIPNDSKDAKEQMRKKATGMKVGHADFNIYLPNGKTLFFEVKTPIGKQSDHQKRFENEVNNLGFQYFLVRSLDEFKKIVILAE</sequence>
<dbReference type="InterPro" id="IPR014883">
    <property type="entry name" value="VRR_NUC"/>
</dbReference>
<evidence type="ECO:0000256" key="3">
    <source>
        <dbReference type="ARBA" id="ARBA00022801"/>
    </source>
</evidence>
<gene>
    <name evidence="5" type="ORF">UFOVP598_4</name>
</gene>
<keyword evidence="3" id="KW-0378">Hydrolase</keyword>
<reference evidence="5" key="1">
    <citation type="submission" date="2020-04" db="EMBL/GenBank/DDBJ databases">
        <authorList>
            <person name="Chiriac C."/>
            <person name="Salcher M."/>
            <person name="Ghai R."/>
            <person name="Kavagutti S V."/>
        </authorList>
    </citation>
    <scope>NUCLEOTIDE SEQUENCE</scope>
</reference>
<accession>A0A6J5MXT7</accession>
<proteinExistence type="predicted"/>
<dbReference type="SMART" id="SM00990">
    <property type="entry name" value="VRR_NUC"/>
    <property type="match status" value="1"/>
</dbReference>
<dbReference type="InterPro" id="IPR011856">
    <property type="entry name" value="tRNA_endonuc-like_dom_sf"/>
</dbReference>
<dbReference type="GO" id="GO:0016788">
    <property type="term" value="F:hydrolase activity, acting on ester bonds"/>
    <property type="evidence" value="ECO:0007669"/>
    <property type="project" value="InterPro"/>
</dbReference>
<comment type="cofactor">
    <cofactor evidence="1">
        <name>Mg(2+)</name>
        <dbReference type="ChEBI" id="CHEBI:18420"/>
    </cofactor>
</comment>
<protein>
    <submittedName>
        <fullName evidence="5">VRR-NUC domain containing protein</fullName>
    </submittedName>
</protein>